<evidence type="ECO:0000256" key="11">
    <source>
        <dbReference type="PROSITE-ProRule" id="PRU00421"/>
    </source>
</evidence>
<name>A0ABW4RMU3_9BACL</name>
<evidence type="ECO:0000256" key="9">
    <source>
        <dbReference type="ARBA" id="ARBA00022989"/>
    </source>
</evidence>
<protein>
    <submittedName>
        <fullName evidence="15">Maltose/glucose-specific PTS transporter subunit IIC</fullName>
    </submittedName>
</protein>
<feature type="domain" description="PTS EIIC type-1" evidence="14">
    <location>
        <begin position="2"/>
        <end position="422"/>
    </location>
</feature>
<feature type="transmembrane region" description="Helical" evidence="12">
    <location>
        <begin position="172"/>
        <end position="192"/>
    </location>
</feature>
<dbReference type="EMBL" id="JBHUEH010000016">
    <property type="protein sequence ID" value="MFD1886803.1"/>
    <property type="molecule type" value="Genomic_DNA"/>
</dbReference>
<gene>
    <name evidence="15" type="ORF">ACFSC9_14835</name>
</gene>
<comment type="subcellular location">
    <subcellularLocation>
        <location evidence="1">Cell membrane</location>
        <topology evidence="1">Multi-pass membrane protein</topology>
    </subcellularLocation>
</comment>
<keyword evidence="2" id="KW-0813">Transport</keyword>
<evidence type="ECO:0000259" key="13">
    <source>
        <dbReference type="PROSITE" id="PS51098"/>
    </source>
</evidence>
<dbReference type="PANTHER" id="PTHR30009:SF24">
    <property type="entry name" value="PTS SYSTEM, IIBC COMPONENT"/>
    <property type="match status" value="1"/>
</dbReference>
<proteinExistence type="predicted"/>
<dbReference type="NCBIfam" id="TIGR00852">
    <property type="entry name" value="pts-Glc"/>
    <property type="match status" value="1"/>
</dbReference>
<keyword evidence="4" id="KW-0762">Sugar transport</keyword>
<evidence type="ECO:0000256" key="6">
    <source>
        <dbReference type="ARBA" id="ARBA00022683"/>
    </source>
</evidence>
<reference evidence="16" key="1">
    <citation type="journal article" date="2019" name="Int. J. Syst. Evol. Microbiol.">
        <title>The Global Catalogue of Microorganisms (GCM) 10K type strain sequencing project: providing services to taxonomists for standard genome sequencing and annotation.</title>
        <authorList>
            <consortium name="The Broad Institute Genomics Platform"/>
            <consortium name="The Broad Institute Genome Sequencing Center for Infectious Disease"/>
            <person name="Wu L."/>
            <person name="Ma J."/>
        </authorList>
    </citation>
    <scope>NUCLEOTIDE SEQUENCE [LARGE SCALE GENOMIC DNA]</scope>
    <source>
        <strain evidence="16">CCUG 54950</strain>
    </source>
</reference>
<keyword evidence="3" id="KW-1003">Cell membrane</keyword>
<dbReference type="InterPro" id="IPR018113">
    <property type="entry name" value="PTrfase_EIIB_Cys"/>
</dbReference>
<keyword evidence="9 12" id="KW-1133">Transmembrane helix</keyword>
<evidence type="ECO:0000313" key="16">
    <source>
        <dbReference type="Proteomes" id="UP001597233"/>
    </source>
</evidence>
<evidence type="ECO:0000256" key="1">
    <source>
        <dbReference type="ARBA" id="ARBA00004651"/>
    </source>
</evidence>
<keyword evidence="7 12" id="KW-0812">Transmembrane</keyword>
<evidence type="ECO:0000313" key="15">
    <source>
        <dbReference type="EMBL" id="MFD1886803.1"/>
    </source>
</evidence>
<feature type="transmembrane region" description="Helical" evidence="12">
    <location>
        <begin position="388"/>
        <end position="410"/>
    </location>
</feature>
<feature type="transmembrane region" description="Helical" evidence="12">
    <location>
        <begin position="332"/>
        <end position="356"/>
    </location>
</feature>
<keyword evidence="10 12" id="KW-0472">Membrane</keyword>
<dbReference type="InterPro" id="IPR013013">
    <property type="entry name" value="PTS_EIIC_1"/>
</dbReference>
<dbReference type="Gene3D" id="3.30.1360.60">
    <property type="entry name" value="Glucose permease domain IIB"/>
    <property type="match status" value="1"/>
</dbReference>
<dbReference type="Pfam" id="PF02378">
    <property type="entry name" value="PTS_EIIC"/>
    <property type="match status" value="1"/>
</dbReference>
<feature type="transmembrane region" description="Helical" evidence="12">
    <location>
        <begin position="309"/>
        <end position="326"/>
    </location>
</feature>
<accession>A0ABW4RMU3</accession>
<sequence length="546" mass="58296">MKTFFEKAQRFGKSFMLPIAVLPAAGLLLGIGGALSNPNTVSTYPLLQIEWLQHIFKVMSSAGSIAFDNLALIFAIGVAVGLARSDKGTAGLAAALAYLVMNASINAMLINAGQLAEENPAAAGQGMILGIPSLQTGVLGGIIIGLVTAALHNRYNKIELPQFLGFFGGSRFIPIISSFAAIFVGLLLFLIWPTIQLGIMKLGNIVDATGYVGTLFYGFFLRMLGPLGLHHIFYLPFWQTGLGGTLEVSGKIYEGTQNIFFAQLGDPSTSKFFIGTSRFMSGRFITMMFGLLGAALAIYHTARPERKKIVGGLMLSAALTSFLTGITEPLEFSFLFVAPVLYVIHAAFDGLAFMLAHMFQITIGQTFSGGLIDFILFGILQGNAKTNWVVVPIIGVVWFCLYYFTFRFLIVKFNFKTPGREDDGAIAPEGTASTADRVAGAINHAQDGDRAAAPSMSASASHASSAQSSRSETIVHALGGVSNIKDLDCCATRLRVSVYDPGQVNKEAFPATGAKGVLVNGNGVQVIYGPQVSVIKNEIEEYMEGE</sequence>
<feature type="transmembrane region" description="Helical" evidence="12">
    <location>
        <begin position="284"/>
        <end position="302"/>
    </location>
</feature>
<dbReference type="RefSeq" id="WP_347326077.1">
    <property type="nucleotide sequence ID" value="NZ_JBCGUH010000009.1"/>
</dbReference>
<evidence type="ECO:0000259" key="14">
    <source>
        <dbReference type="PROSITE" id="PS51103"/>
    </source>
</evidence>
<evidence type="ECO:0000256" key="5">
    <source>
        <dbReference type="ARBA" id="ARBA00022679"/>
    </source>
</evidence>
<dbReference type="Pfam" id="PF00367">
    <property type="entry name" value="PTS_EIIB"/>
    <property type="match status" value="1"/>
</dbReference>
<evidence type="ECO:0000256" key="7">
    <source>
        <dbReference type="ARBA" id="ARBA00022692"/>
    </source>
</evidence>
<organism evidence="15 16">
    <name type="scientific">Paenibacillus wenxiniae</name>
    <dbReference type="NCBI Taxonomy" id="1636843"/>
    <lineage>
        <taxon>Bacteria</taxon>
        <taxon>Bacillati</taxon>
        <taxon>Bacillota</taxon>
        <taxon>Bacilli</taxon>
        <taxon>Bacillales</taxon>
        <taxon>Paenibacillaceae</taxon>
        <taxon>Paenibacillus</taxon>
    </lineage>
</organism>
<feature type="active site" description="Phosphocysteine intermediate; for EIIB activity" evidence="11">
    <location>
        <position position="490"/>
    </location>
</feature>
<dbReference type="InterPro" id="IPR050429">
    <property type="entry name" value="PTS_Glucose_EIICBA"/>
</dbReference>
<dbReference type="PANTHER" id="PTHR30009">
    <property type="entry name" value="CYTOCHROME C-TYPE SYNTHESIS PROTEIN AND PTS TRANSMEMBRANE COMPONENT"/>
    <property type="match status" value="1"/>
</dbReference>
<dbReference type="CDD" id="cd00212">
    <property type="entry name" value="PTS_IIB_glc"/>
    <property type="match status" value="1"/>
</dbReference>
<dbReference type="NCBIfam" id="TIGR00826">
    <property type="entry name" value="EIIB_glc"/>
    <property type="match status" value="1"/>
</dbReference>
<evidence type="ECO:0000256" key="12">
    <source>
        <dbReference type="SAM" id="Phobius"/>
    </source>
</evidence>
<dbReference type="InterPro" id="IPR003352">
    <property type="entry name" value="PTS_EIIC"/>
</dbReference>
<dbReference type="PROSITE" id="PS51098">
    <property type="entry name" value="PTS_EIIB_TYPE_1"/>
    <property type="match status" value="1"/>
</dbReference>
<keyword evidence="8" id="KW-0418">Kinase</keyword>
<feature type="transmembrane region" description="Helical" evidence="12">
    <location>
        <begin position="363"/>
        <end position="382"/>
    </location>
</feature>
<dbReference type="InterPro" id="IPR004719">
    <property type="entry name" value="PTS_maltose/Glc_sub_IIC"/>
</dbReference>
<keyword evidence="5" id="KW-0808">Transferase</keyword>
<feature type="transmembrane region" description="Helical" evidence="12">
    <location>
        <begin position="130"/>
        <end position="151"/>
    </location>
</feature>
<keyword evidence="6" id="KW-0598">Phosphotransferase system</keyword>
<dbReference type="SUPFAM" id="SSF55604">
    <property type="entry name" value="Glucose permease domain IIB"/>
    <property type="match status" value="1"/>
</dbReference>
<dbReference type="Proteomes" id="UP001597233">
    <property type="component" value="Unassembled WGS sequence"/>
</dbReference>
<evidence type="ECO:0000256" key="4">
    <source>
        <dbReference type="ARBA" id="ARBA00022597"/>
    </source>
</evidence>
<feature type="transmembrane region" description="Helical" evidence="12">
    <location>
        <begin position="60"/>
        <end position="83"/>
    </location>
</feature>
<dbReference type="InterPro" id="IPR001996">
    <property type="entry name" value="PTS_IIB_1"/>
</dbReference>
<feature type="transmembrane region" description="Helical" evidence="12">
    <location>
        <begin position="90"/>
        <end position="110"/>
    </location>
</feature>
<keyword evidence="16" id="KW-1185">Reference proteome</keyword>
<comment type="caution">
    <text evidence="15">The sequence shown here is derived from an EMBL/GenBank/DDBJ whole genome shotgun (WGS) entry which is preliminary data.</text>
</comment>
<dbReference type="PROSITE" id="PS01035">
    <property type="entry name" value="PTS_EIIB_TYPE_1_CYS"/>
    <property type="match status" value="1"/>
</dbReference>
<evidence type="ECO:0000256" key="3">
    <source>
        <dbReference type="ARBA" id="ARBA00022475"/>
    </source>
</evidence>
<evidence type="ECO:0000256" key="2">
    <source>
        <dbReference type="ARBA" id="ARBA00022448"/>
    </source>
</evidence>
<evidence type="ECO:0000256" key="10">
    <source>
        <dbReference type="ARBA" id="ARBA00023136"/>
    </source>
</evidence>
<dbReference type="InterPro" id="IPR036878">
    <property type="entry name" value="Glu_permease_IIB"/>
</dbReference>
<evidence type="ECO:0000256" key="8">
    <source>
        <dbReference type="ARBA" id="ARBA00022777"/>
    </source>
</evidence>
<dbReference type="PROSITE" id="PS51103">
    <property type="entry name" value="PTS_EIIC_TYPE_1"/>
    <property type="match status" value="1"/>
</dbReference>
<feature type="domain" description="PTS EIIB type-1" evidence="13">
    <location>
        <begin position="468"/>
        <end position="546"/>
    </location>
</feature>